<keyword evidence="3" id="KW-0862">Zinc</keyword>
<reference evidence="5 6" key="1">
    <citation type="submission" date="2019-06" db="EMBL/GenBank/DDBJ databases">
        <title>Persicimonas caeni gen. nov., sp. nov., a predatory bacterium isolated from solar saltern.</title>
        <authorList>
            <person name="Wang S."/>
        </authorList>
    </citation>
    <scope>NUCLEOTIDE SEQUENCE [LARGE SCALE GENOMIC DNA]</scope>
    <source>
        <strain evidence="5 6">YN101</strain>
    </source>
</reference>
<keyword evidence="1" id="KW-0479">Metal-binding</keyword>
<protein>
    <recommendedName>
        <fullName evidence="4">PARP-type domain-containing protein</fullName>
    </recommendedName>
</protein>
<evidence type="ECO:0000259" key="4">
    <source>
        <dbReference type="PROSITE" id="PS50064"/>
    </source>
</evidence>
<dbReference type="Pfam" id="PF00645">
    <property type="entry name" value="zf-PARP"/>
    <property type="match status" value="1"/>
</dbReference>
<feature type="domain" description="PARP-type" evidence="4">
    <location>
        <begin position="86"/>
        <end position="167"/>
    </location>
</feature>
<accession>A0A4Y6PNE1</accession>
<accession>A0A5B8Y3D3</accession>
<evidence type="ECO:0000313" key="6">
    <source>
        <dbReference type="Proteomes" id="UP000315995"/>
    </source>
</evidence>
<proteinExistence type="predicted"/>
<dbReference type="EMBL" id="CP041186">
    <property type="protein sequence ID" value="QDG49325.1"/>
    <property type="molecule type" value="Genomic_DNA"/>
</dbReference>
<evidence type="ECO:0000256" key="3">
    <source>
        <dbReference type="ARBA" id="ARBA00022833"/>
    </source>
</evidence>
<evidence type="ECO:0000256" key="2">
    <source>
        <dbReference type="ARBA" id="ARBA00022771"/>
    </source>
</evidence>
<dbReference type="RefSeq" id="WP_141195824.1">
    <property type="nucleotide sequence ID" value="NZ_CP041186.1"/>
</dbReference>
<sequence>MTQSIIEAAKSSRSKCGECKKKIDKGELRFGVYQERWDSYRWYHLACGAAQDREAFLEAAEKYGKLENLDQILEDAKSVGKGTKTPRVEVAPSARSSCVVCEEKIEPKGTLRGVLFREVEPDTWRKGFTHVECMTQVSDLDREVLLEQVLENSLLTDEQAEQVVDEL</sequence>
<dbReference type="Gene3D" id="3.30.1740.10">
    <property type="entry name" value="Zinc finger, PARP-type"/>
    <property type="match status" value="2"/>
</dbReference>
<feature type="domain" description="PARP-type" evidence="4">
    <location>
        <begin position="6"/>
        <end position="77"/>
    </location>
</feature>
<dbReference type="AlphaFoldDB" id="A0A4Y6PNE1"/>
<dbReference type="GO" id="GO:0008270">
    <property type="term" value="F:zinc ion binding"/>
    <property type="evidence" value="ECO:0007669"/>
    <property type="project" value="UniProtKB-KW"/>
</dbReference>
<dbReference type="SUPFAM" id="SSF57716">
    <property type="entry name" value="Glucocorticoid receptor-like (DNA-binding domain)"/>
    <property type="match status" value="2"/>
</dbReference>
<keyword evidence="6" id="KW-1185">Reference proteome</keyword>
<dbReference type="InterPro" id="IPR036957">
    <property type="entry name" value="Znf_PARP_sf"/>
</dbReference>
<organism evidence="5 6">
    <name type="scientific">Persicimonas caeni</name>
    <dbReference type="NCBI Taxonomy" id="2292766"/>
    <lineage>
        <taxon>Bacteria</taxon>
        <taxon>Deltaproteobacteria</taxon>
        <taxon>Bradymonadales</taxon>
        <taxon>Bradymonadaceae</taxon>
        <taxon>Persicimonas</taxon>
    </lineage>
</organism>
<gene>
    <name evidence="5" type="ORF">FIV42_00810</name>
</gene>
<evidence type="ECO:0000256" key="1">
    <source>
        <dbReference type="ARBA" id="ARBA00022723"/>
    </source>
</evidence>
<dbReference type="SMART" id="SM01336">
    <property type="entry name" value="zf-PARP"/>
    <property type="match status" value="2"/>
</dbReference>
<dbReference type="PROSITE" id="PS50064">
    <property type="entry name" value="ZF_PARP_2"/>
    <property type="match status" value="2"/>
</dbReference>
<dbReference type="InterPro" id="IPR001510">
    <property type="entry name" value="Znf_PARP"/>
</dbReference>
<evidence type="ECO:0000313" key="5">
    <source>
        <dbReference type="EMBL" id="QDG49325.1"/>
    </source>
</evidence>
<keyword evidence="2" id="KW-0863">Zinc-finger</keyword>
<dbReference type="OrthoDB" id="9949607at2"/>
<dbReference type="Proteomes" id="UP000315995">
    <property type="component" value="Chromosome"/>
</dbReference>
<dbReference type="GO" id="GO:0003677">
    <property type="term" value="F:DNA binding"/>
    <property type="evidence" value="ECO:0007669"/>
    <property type="project" value="InterPro"/>
</dbReference>
<name>A0A4Y6PNE1_PERCE</name>